<reference evidence="2" key="1">
    <citation type="submission" date="2017-05" db="UniProtKB">
        <authorList>
            <consortium name="EnsemblMetazoa"/>
        </authorList>
    </citation>
    <scope>IDENTIFICATION</scope>
</reference>
<keyword evidence="1" id="KW-0472">Membrane</keyword>
<keyword evidence="1" id="KW-1133">Transmembrane helix</keyword>
<keyword evidence="1" id="KW-0812">Transmembrane</keyword>
<dbReference type="InParanoid" id="A0A1X7UBZ3"/>
<feature type="transmembrane region" description="Helical" evidence="1">
    <location>
        <begin position="20"/>
        <end position="41"/>
    </location>
</feature>
<sequence length="49" mass="5699">LLDSYLAVQLHHCQMNEFQIVLLMSLVMGIVYFMPFHISFLGQFPSIII</sequence>
<organism evidence="2">
    <name type="scientific">Amphimedon queenslandica</name>
    <name type="common">Sponge</name>
    <dbReference type="NCBI Taxonomy" id="400682"/>
    <lineage>
        <taxon>Eukaryota</taxon>
        <taxon>Metazoa</taxon>
        <taxon>Porifera</taxon>
        <taxon>Demospongiae</taxon>
        <taxon>Heteroscleromorpha</taxon>
        <taxon>Haplosclerida</taxon>
        <taxon>Niphatidae</taxon>
        <taxon>Amphimedon</taxon>
    </lineage>
</organism>
<dbReference type="EnsemblMetazoa" id="Aqu2.1.25464_001">
    <property type="protein sequence ID" value="Aqu2.1.25464_001"/>
    <property type="gene ID" value="Aqu2.1.25464"/>
</dbReference>
<name>A0A1X7UBZ3_AMPQE</name>
<proteinExistence type="predicted"/>
<evidence type="ECO:0000313" key="2">
    <source>
        <dbReference type="EnsemblMetazoa" id="Aqu2.1.25464_001"/>
    </source>
</evidence>
<dbReference type="AlphaFoldDB" id="A0A1X7UBZ3"/>
<protein>
    <submittedName>
        <fullName evidence="2">Uncharacterized protein</fullName>
    </submittedName>
</protein>
<accession>A0A1X7UBZ3</accession>
<evidence type="ECO:0000256" key="1">
    <source>
        <dbReference type="SAM" id="Phobius"/>
    </source>
</evidence>